<evidence type="ECO:0000313" key="11">
    <source>
        <dbReference type="EMBL" id="EIJ42252.1"/>
    </source>
</evidence>
<evidence type="ECO:0000256" key="8">
    <source>
        <dbReference type="HAMAP-Rule" id="MF_00461"/>
    </source>
</evidence>
<keyword evidence="7 8" id="KW-0411">Iron-sulfur</keyword>
<dbReference type="Gene3D" id="3.40.50.11540">
    <property type="entry name" value="NADH-ubiquinone oxidoreductase 51kDa subunit"/>
    <property type="match status" value="1"/>
</dbReference>
<dbReference type="SUPFAM" id="SSF46548">
    <property type="entry name" value="alpha-helical ferredoxin"/>
    <property type="match status" value="1"/>
</dbReference>
<comment type="subunit">
    <text evidence="8">The complex is composed of six subunits: RnfA, RnfB, RnfC, RnfD, RnfE and RnfG.</text>
</comment>
<dbReference type="Pfam" id="PF10531">
    <property type="entry name" value="SLBB"/>
    <property type="match status" value="1"/>
</dbReference>
<evidence type="ECO:0000256" key="5">
    <source>
        <dbReference type="ARBA" id="ARBA00022982"/>
    </source>
</evidence>
<dbReference type="AlphaFoldDB" id="I3CF59"/>
<keyword evidence="6 8" id="KW-0408">Iron</keyword>
<keyword evidence="2 8" id="KW-0004">4Fe-4S</keyword>
<proteinExistence type="inferred from homology"/>
<dbReference type="InterPro" id="IPR026902">
    <property type="entry name" value="RnfC_N"/>
</dbReference>
<dbReference type="PANTHER" id="PTHR43034:SF2">
    <property type="entry name" value="ION-TRANSLOCATING OXIDOREDUCTASE COMPLEX SUBUNIT C"/>
    <property type="match status" value="1"/>
</dbReference>
<dbReference type="Gene3D" id="3.30.70.20">
    <property type="match status" value="1"/>
</dbReference>
<dbReference type="Proteomes" id="UP000005744">
    <property type="component" value="Unassembled WGS sequence"/>
</dbReference>
<feature type="coiled-coil region" evidence="9">
    <location>
        <begin position="461"/>
        <end position="488"/>
    </location>
</feature>
<feature type="domain" description="4Fe-4S ferredoxin-type" evidence="10">
    <location>
        <begin position="359"/>
        <end position="389"/>
    </location>
</feature>
<keyword evidence="8" id="KW-1278">Translocase</keyword>
<evidence type="ECO:0000259" key="10">
    <source>
        <dbReference type="PROSITE" id="PS51379"/>
    </source>
</evidence>
<name>I3CF59_9GAMM</name>
<dbReference type="GO" id="GO:0051539">
    <property type="term" value="F:4 iron, 4 sulfur cluster binding"/>
    <property type="evidence" value="ECO:0007669"/>
    <property type="project" value="UniProtKB-KW"/>
</dbReference>
<keyword evidence="4 8" id="KW-0677">Repeat</keyword>
<evidence type="ECO:0000256" key="9">
    <source>
        <dbReference type="SAM" id="Coils"/>
    </source>
</evidence>
<dbReference type="GO" id="GO:0046872">
    <property type="term" value="F:metal ion binding"/>
    <property type="evidence" value="ECO:0007669"/>
    <property type="project" value="UniProtKB-KW"/>
</dbReference>
<keyword evidence="8" id="KW-1003">Cell membrane</keyword>
<dbReference type="HAMAP" id="MF_00461">
    <property type="entry name" value="RsxC_RnfC"/>
    <property type="match status" value="1"/>
</dbReference>
<dbReference type="NCBIfam" id="TIGR01945">
    <property type="entry name" value="rnfC"/>
    <property type="match status" value="1"/>
</dbReference>
<dbReference type="GO" id="GO:0009055">
    <property type="term" value="F:electron transfer activity"/>
    <property type="evidence" value="ECO:0007669"/>
    <property type="project" value="InterPro"/>
</dbReference>
<dbReference type="EMBL" id="JH600070">
    <property type="protein sequence ID" value="EIJ42252.1"/>
    <property type="molecule type" value="Genomic_DNA"/>
</dbReference>
<comment type="subcellular location">
    <subcellularLocation>
        <location evidence="8">Cell inner membrane</location>
        <topology evidence="8">Peripheral membrane protein</topology>
    </subcellularLocation>
</comment>
<dbReference type="PANTHER" id="PTHR43034">
    <property type="entry name" value="ION-TRANSLOCATING OXIDOREDUCTASE COMPLEX SUBUNIT C"/>
    <property type="match status" value="1"/>
</dbReference>
<dbReference type="SUPFAM" id="SSF142019">
    <property type="entry name" value="Nqo1 FMN-binding domain-like"/>
    <property type="match status" value="1"/>
</dbReference>
<evidence type="ECO:0000256" key="6">
    <source>
        <dbReference type="ARBA" id="ARBA00023004"/>
    </source>
</evidence>
<feature type="binding site" evidence="8">
    <location>
        <position position="372"/>
    </location>
    <ligand>
        <name>[4Fe-4S] cluster</name>
        <dbReference type="ChEBI" id="CHEBI:49883"/>
        <label>1</label>
    </ligand>
</feature>
<dbReference type="GO" id="GO:0022900">
    <property type="term" value="P:electron transport chain"/>
    <property type="evidence" value="ECO:0007669"/>
    <property type="project" value="UniProtKB-UniRule"/>
</dbReference>
<dbReference type="InterPro" id="IPR037225">
    <property type="entry name" value="Nuo51_FMN-bd_sf"/>
</dbReference>
<comment type="similarity">
    <text evidence="8">Belongs to the 4Fe4S bacterial-type ferredoxin family. RnfC subfamily.</text>
</comment>
<dbReference type="PROSITE" id="PS51379">
    <property type="entry name" value="4FE4S_FER_2"/>
    <property type="match status" value="2"/>
</dbReference>
<dbReference type="Pfam" id="PF01512">
    <property type="entry name" value="Complex1_51K"/>
    <property type="match status" value="1"/>
</dbReference>
<dbReference type="Pfam" id="PF12838">
    <property type="entry name" value="Fer4_7"/>
    <property type="match status" value="1"/>
</dbReference>
<dbReference type="Pfam" id="PF13375">
    <property type="entry name" value="RnfC_N"/>
    <property type="match status" value="1"/>
</dbReference>
<comment type="function">
    <text evidence="8">Part of a membrane-bound complex that couples electron transfer with translocation of ions across the membrane.</text>
</comment>
<feature type="binding site" evidence="8">
    <location>
        <position position="408"/>
    </location>
    <ligand>
        <name>[4Fe-4S] cluster</name>
        <dbReference type="ChEBI" id="CHEBI:49883"/>
        <label>2</label>
    </ligand>
</feature>
<reference evidence="11 12" key="1">
    <citation type="submission" date="2011-11" db="EMBL/GenBank/DDBJ databases">
        <title>Improved High-Quality Draft sequence of Beggiatoa alba B18lD.</title>
        <authorList>
            <consortium name="US DOE Joint Genome Institute"/>
            <person name="Lucas S."/>
            <person name="Han J."/>
            <person name="Lapidus A."/>
            <person name="Cheng J.-F."/>
            <person name="Goodwin L."/>
            <person name="Pitluck S."/>
            <person name="Peters L."/>
            <person name="Mikhailova N."/>
            <person name="Held B."/>
            <person name="Detter J.C."/>
            <person name="Han C."/>
            <person name="Tapia R."/>
            <person name="Land M."/>
            <person name="Hauser L."/>
            <person name="Kyrpides N."/>
            <person name="Ivanova N."/>
            <person name="Pagani I."/>
            <person name="Samuel K."/>
            <person name="Teske A."/>
            <person name="Mueller J."/>
            <person name="Woyke T."/>
        </authorList>
    </citation>
    <scope>NUCLEOTIDE SEQUENCE [LARGE SCALE GENOMIC DNA]</scope>
    <source>
        <strain evidence="11 12">B18LD</strain>
    </source>
</reference>
<feature type="binding site" evidence="8">
    <location>
        <position position="369"/>
    </location>
    <ligand>
        <name>[4Fe-4S] cluster</name>
        <dbReference type="ChEBI" id="CHEBI:49883"/>
        <label>1</label>
    </ligand>
</feature>
<dbReference type="InterPro" id="IPR019554">
    <property type="entry name" value="Soluble_ligand-bd"/>
</dbReference>
<sequence length="489" mass="52569">MKLFRFSGGIHPEGHKHTTTNKPILKMPMPQYLYVPLQQHVGAPAEPKVAIGERVLKGQLLANSQGMISAPVHAPTSGFIKDITDFTAPHPSGLPVRTIIIESDGQEEWLSDIHPSQDPLRMPPDEVAARVGSAGIVGMGGATFPSAVKLKQSLKSKVHTFIVNGSECEPYLTCDDRLMQERAEQIVDGTRIVLHAAQIEHAYIAVEDNKPTAIEALRTACKHIANVKVVAVPSLYPMGSAQHLIKTVTGLEVPADGRSSDIGLLVHNVGTVYAVHRALRFGEPLISRVITVGGGAIEAPTNIEVPIGALVSDVLAFCGGLKRTPARLLVGGPMMGQILPTTLTPIVKGTNGIVALTEAEIPQEQSMPCIRCGSCVTACPCGLLPLQMAAFAKVGNFDKVEELGLVDCITCGSCSYVCPSHIPLVHYFNYAKGELLARQQQKHKAQEHRRLIDLRKDRIDREVAAKAAAAAKRKAESAKKKQQTVEEDA</sequence>
<dbReference type="STRING" id="395493.BegalDRAFT_1357"/>
<dbReference type="eggNOG" id="COG4656">
    <property type="taxonomic scope" value="Bacteria"/>
</dbReference>
<feature type="binding site" evidence="8">
    <location>
        <position position="411"/>
    </location>
    <ligand>
        <name>[4Fe-4S] cluster</name>
        <dbReference type="ChEBI" id="CHEBI:49883"/>
        <label>2</label>
    </ligand>
</feature>
<keyword evidence="3 8" id="KW-0479">Metal-binding</keyword>
<dbReference type="InterPro" id="IPR017900">
    <property type="entry name" value="4Fe4S_Fe_S_CS"/>
</dbReference>
<feature type="domain" description="4Fe-4S ferredoxin-type" evidence="10">
    <location>
        <begin position="399"/>
        <end position="428"/>
    </location>
</feature>
<keyword evidence="8" id="KW-0997">Cell inner membrane</keyword>
<keyword evidence="12" id="KW-1185">Reference proteome</keyword>
<dbReference type="PROSITE" id="PS00198">
    <property type="entry name" value="4FE4S_FER_1"/>
    <property type="match status" value="1"/>
</dbReference>
<keyword evidence="1 8" id="KW-0813">Transport</keyword>
<evidence type="ECO:0000256" key="2">
    <source>
        <dbReference type="ARBA" id="ARBA00022485"/>
    </source>
</evidence>
<evidence type="ECO:0000256" key="7">
    <source>
        <dbReference type="ARBA" id="ARBA00023014"/>
    </source>
</evidence>
<dbReference type="OrthoDB" id="9767754at2"/>
<comment type="cofactor">
    <cofactor evidence="8">
        <name>[4Fe-4S] cluster</name>
        <dbReference type="ChEBI" id="CHEBI:49883"/>
    </cofactor>
    <text evidence="8">Binds 2 [4Fe-4S] clusters per subunit.</text>
</comment>
<accession>I3CF59</accession>
<dbReference type="InterPro" id="IPR017896">
    <property type="entry name" value="4Fe4S_Fe-S-bd"/>
</dbReference>
<dbReference type="HOGENOM" id="CLU_010808_6_0_6"/>
<keyword evidence="9" id="KW-0175">Coiled coil</keyword>
<evidence type="ECO:0000256" key="3">
    <source>
        <dbReference type="ARBA" id="ARBA00022723"/>
    </source>
</evidence>
<evidence type="ECO:0000256" key="4">
    <source>
        <dbReference type="ARBA" id="ARBA00022737"/>
    </source>
</evidence>
<feature type="binding site" evidence="8">
    <location>
        <position position="414"/>
    </location>
    <ligand>
        <name>[4Fe-4S] cluster</name>
        <dbReference type="ChEBI" id="CHEBI:49883"/>
        <label>2</label>
    </ligand>
</feature>
<feature type="binding site" evidence="8">
    <location>
        <position position="379"/>
    </location>
    <ligand>
        <name>[4Fe-4S] cluster</name>
        <dbReference type="ChEBI" id="CHEBI:49883"/>
        <label>2</label>
    </ligand>
</feature>
<dbReference type="GO" id="GO:0005886">
    <property type="term" value="C:plasma membrane"/>
    <property type="evidence" value="ECO:0007669"/>
    <property type="project" value="UniProtKB-SubCell"/>
</dbReference>
<feature type="binding site" evidence="8">
    <location>
        <position position="375"/>
    </location>
    <ligand>
        <name>[4Fe-4S] cluster</name>
        <dbReference type="ChEBI" id="CHEBI:49883"/>
        <label>1</label>
    </ligand>
</feature>
<keyword evidence="5 8" id="KW-0249">Electron transport</keyword>
<evidence type="ECO:0000313" key="12">
    <source>
        <dbReference type="Proteomes" id="UP000005744"/>
    </source>
</evidence>
<dbReference type="NCBIfam" id="NF003454">
    <property type="entry name" value="PRK05035.1"/>
    <property type="match status" value="1"/>
</dbReference>
<dbReference type="RefSeq" id="WP_002685023.1">
    <property type="nucleotide sequence ID" value="NZ_JH600070.1"/>
</dbReference>
<feature type="binding site" evidence="8">
    <location>
        <position position="418"/>
    </location>
    <ligand>
        <name>[4Fe-4S] cluster</name>
        <dbReference type="ChEBI" id="CHEBI:49883"/>
        <label>1</label>
    </ligand>
</feature>
<evidence type="ECO:0000256" key="1">
    <source>
        <dbReference type="ARBA" id="ARBA00022448"/>
    </source>
</evidence>
<gene>
    <name evidence="8" type="primary">rnfC</name>
    <name evidence="11" type="ORF">BegalDRAFT_1357</name>
</gene>
<dbReference type="InterPro" id="IPR010208">
    <property type="entry name" value="Ion_transpt_RnfC/RsxC"/>
</dbReference>
<dbReference type="EC" id="7.-.-.-" evidence="8"/>
<protein>
    <recommendedName>
        <fullName evidence="8">Ion-translocating oxidoreductase complex subunit C</fullName>
        <ecNumber evidence="8">7.-.-.-</ecNumber>
    </recommendedName>
    <alternativeName>
        <fullName evidence="8">Rnf electron transport complex subunit C</fullName>
    </alternativeName>
</protein>
<organism evidence="11 12">
    <name type="scientific">Beggiatoa alba B18LD</name>
    <dbReference type="NCBI Taxonomy" id="395493"/>
    <lineage>
        <taxon>Bacteria</taxon>
        <taxon>Pseudomonadati</taxon>
        <taxon>Pseudomonadota</taxon>
        <taxon>Gammaproteobacteria</taxon>
        <taxon>Thiotrichales</taxon>
        <taxon>Thiotrichaceae</taxon>
        <taxon>Beggiatoa</taxon>
    </lineage>
</organism>
<dbReference type="InterPro" id="IPR011538">
    <property type="entry name" value="Nuo51_FMN-bd"/>
</dbReference>
<keyword evidence="8" id="KW-0472">Membrane</keyword>